<dbReference type="HOGENOM" id="CLU_985391_0_0_1"/>
<protein>
    <submittedName>
        <fullName evidence="1">Uncharacterized protein</fullName>
    </submittedName>
</protein>
<organism evidence="1 2">
    <name type="scientific">Tulasnella calospora MUT 4182</name>
    <dbReference type="NCBI Taxonomy" id="1051891"/>
    <lineage>
        <taxon>Eukaryota</taxon>
        <taxon>Fungi</taxon>
        <taxon>Dikarya</taxon>
        <taxon>Basidiomycota</taxon>
        <taxon>Agaricomycotina</taxon>
        <taxon>Agaricomycetes</taxon>
        <taxon>Cantharellales</taxon>
        <taxon>Tulasnellaceae</taxon>
        <taxon>Tulasnella</taxon>
    </lineage>
</organism>
<sequence length="283" mass="32533">YSKSWDWDRAWPQHLHLNPDSPLVSRIKFPNGFNITQTPLVTFRRNDLLFNLTEIETMFNGGGWRPGPGENTTLFGTEPRWTISIADYLDDLFFRPLPEANYHTLIVNTASHWSLGLFSGLPHGFAGILDLFRVVITNLVYQAARQLDLHQHDGKQREVVVRDYLTGYENCHSQETMSGGPLQEVPNITTDETFWAWIPIMNAMLKKAVDERAHPHVTYLPIDRPGRLRPDAHALGDCLHLAVGAGVIEGWTRYLHYYLGTYLPWYQENSKPRGYSITGKFRR</sequence>
<dbReference type="STRING" id="1051891.A0A0C3KYF2"/>
<proteinExistence type="predicted"/>
<accession>A0A0C3KYF2</accession>
<reference evidence="2" key="2">
    <citation type="submission" date="2015-01" db="EMBL/GenBank/DDBJ databases">
        <title>Evolutionary Origins and Diversification of the Mycorrhizal Mutualists.</title>
        <authorList>
            <consortium name="DOE Joint Genome Institute"/>
            <consortium name="Mycorrhizal Genomics Consortium"/>
            <person name="Kohler A."/>
            <person name="Kuo A."/>
            <person name="Nagy L.G."/>
            <person name="Floudas D."/>
            <person name="Copeland A."/>
            <person name="Barry K.W."/>
            <person name="Cichocki N."/>
            <person name="Veneault-Fourrey C."/>
            <person name="LaButti K."/>
            <person name="Lindquist E.A."/>
            <person name="Lipzen A."/>
            <person name="Lundell T."/>
            <person name="Morin E."/>
            <person name="Murat C."/>
            <person name="Riley R."/>
            <person name="Ohm R."/>
            <person name="Sun H."/>
            <person name="Tunlid A."/>
            <person name="Henrissat B."/>
            <person name="Grigoriev I.V."/>
            <person name="Hibbett D.S."/>
            <person name="Martin F."/>
        </authorList>
    </citation>
    <scope>NUCLEOTIDE SEQUENCE [LARGE SCALE GENOMIC DNA]</scope>
    <source>
        <strain evidence="2">MUT 4182</strain>
    </source>
</reference>
<dbReference type="EMBL" id="KN823025">
    <property type="protein sequence ID" value="KIO26393.1"/>
    <property type="molecule type" value="Genomic_DNA"/>
</dbReference>
<keyword evidence="2" id="KW-1185">Reference proteome</keyword>
<feature type="non-terminal residue" evidence="1">
    <location>
        <position position="1"/>
    </location>
</feature>
<evidence type="ECO:0000313" key="2">
    <source>
        <dbReference type="Proteomes" id="UP000054248"/>
    </source>
</evidence>
<reference evidence="1 2" key="1">
    <citation type="submission" date="2014-04" db="EMBL/GenBank/DDBJ databases">
        <authorList>
            <consortium name="DOE Joint Genome Institute"/>
            <person name="Kuo A."/>
            <person name="Girlanda M."/>
            <person name="Perotto S."/>
            <person name="Kohler A."/>
            <person name="Nagy L.G."/>
            <person name="Floudas D."/>
            <person name="Copeland A."/>
            <person name="Barry K.W."/>
            <person name="Cichocki N."/>
            <person name="Veneault-Fourrey C."/>
            <person name="LaButti K."/>
            <person name="Lindquist E.A."/>
            <person name="Lipzen A."/>
            <person name="Lundell T."/>
            <person name="Morin E."/>
            <person name="Murat C."/>
            <person name="Sun H."/>
            <person name="Tunlid A."/>
            <person name="Henrissat B."/>
            <person name="Grigoriev I.V."/>
            <person name="Hibbett D.S."/>
            <person name="Martin F."/>
            <person name="Nordberg H.P."/>
            <person name="Cantor M.N."/>
            <person name="Hua S.X."/>
        </authorList>
    </citation>
    <scope>NUCLEOTIDE SEQUENCE [LARGE SCALE GENOMIC DNA]</scope>
    <source>
        <strain evidence="1 2">MUT 4182</strain>
    </source>
</reference>
<name>A0A0C3KYF2_9AGAM</name>
<dbReference type="AlphaFoldDB" id="A0A0C3KYF2"/>
<dbReference type="OrthoDB" id="630188at2759"/>
<gene>
    <name evidence="1" type="ORF">M407DRAFT_24357</name>
</gene>
<dbReference type="Proteomes" id="UP000054248">
    <property type="component" value="Unassembled WGS sequence"/>
</dbReference>
<evidence type="ECO:0000313" key="1">
    <source>
        <dbReference type="EMBL" id="KIO26393.1"/>
    </source>
</evidence>